<organism evidence="1 2">
    <name type="scientific">Dermabacter vaginalis</name>
    <dbReference type="NCBI Taxonomy" id="1630135"/>
    <lineage>
        <taxon>Bacteria</taxon>
        <taxon>Bacillati</taxon>
        <taxon>Actinomycetota</taxon>
        <taxon>Actinomycetes</taxon>
        <taxon>Micrococcales</taxon>
        <taxon>Dermabacteraceae</taxon>
        <taxon>Dermabacter</taxon>
    </lineage>
</organism>
<sequence length="63" mass="6812">MEEIRRTTPSRATIGGISQGKPVERIVELERPADSTYLLNMQVNTQFLGCIRPRAPVGGTAAG</sequence>
<protein>
    <submittedName>
        <fullName evidence="1">Uncharacterized protein</fullName>
    </submittedName>
</protein>
<evidence type="ECO:0000313" key="1">
    <source>
        <dbReference type="EMBL" id="ANP28167.1"/>
    </source>
</evidence>
<gene>
    <name evidence="1" type="ORF">DAD186_16170</name>
</gene>
<accession>A0A1B0ZJU6</accession>
<name>A0A1B0ZJU6_9MICO</name>
<dbReference type="EMBL" id="CP012117">
    <property type="protein sequence ID" value="ANP28167.1"/>
    <property type="molecule type" value="Genomic_DNA"/>
</dbReference>
<dbReference type="KEGG" id="dva:DAD186_16170"/>
<reference evidence="1 2" key="1">
    <citation type="submission" date="2015-06" db="EMBL/GenBank/DDBJ databases">
        <title>Investigation of pathophysiology for high-risk pregnancy and development of treatment modality based on it.</title>
        <authorList>
            <person name="Kim B.-C."/>
            <person name="Lim S."/>
        </authorList>
    </citation>
    <scope>NUCLEOTIDE SEQUENCE [LARGE SCALE GENOMIC DNA]</scope>
    <source>
        <strain evidence="1 2">AD1-86</strain>
    </source>
</reference>
<dbReference type="AlphaFoldDB" id="A0A1B0ZJU6"/>
<evidence type="ECO:0000313" key="2">
    <source>
        <dbReference type="Proteomes" id="UP000092596"/>
    </source>
</evidence>
<proteinExistence type="predicted"/>
<dbReference type="Proteomes" id="UP000092596">
    <property type="component" value="Chromosome"/>
</dbReference>